<dbReference type="PANTHER" id="PTHR38692">
    <property type="entry name" value="PROTEIN SMG"/>
    <property type="match status" value="1"/>
</dbReference>
<sequence>MKENVLDVLMYLFENYMSDDIEFDTDEESLRVELQQAGFQSIEISKAFEWLEGLVALQDFPEKLSLVNTSSIRVYTVEETEKLDLDARGFLMFLEQTGVLDHNTREMVVDRVMALDEDEIDIDQLKWVTLMVLFNQPGREAAFAWMEDLVFEEAPGVVH</sequence>
<organism evidence="1">
    <name type="scientific">hydrothermal vent metagenome</name>
    <dbReference type="NCBI Taxonomy" id="652676"/>
    <lineage>
        <taxon>unclassified sequences</taxon>
        <taxon>metagenomes</taxon>
        <taxon>ecological metagenomes</taxon>
    </lineage>
</organism>
<evidence type="ECO:0000313" key="1">
    <source>
        <dbReference type="EMBL" id="VAX08020.1"/>
    </source>
</evidence>
<dbReference type="EMBL" id="UOFY01000023">
    <property type="protein sequence ID" value="VAX08020.1"/>
    <property type="molecule type" value="Genomic_DNA"/>
</dbReference>
<gene>
    <name evidence="1" type="ORF">MNBD_GAMMA25-2303</name>
</gene>
<dbReference type="PANTHER" id="PTHR38692:SF1">
    <property type="entry name" value="PROTEIN SMG"/>
    <property type="match status" value="1"/>
</dbReference>
<dbReference type="HAMAP" id="MF_00598">
    <property type="entry name" value="Smg"/>
    <property type="match status" value="1"/>
</dbReference>
<dbReference type="AlphaFoldDB" id="A0A3B1BCB2"/>
<dbReference type="NCBIfam" id="NF002897">
    <property type="entry name" value="PRK03430.1"/>
    <property type="match status" value="1"/>
</dbReference>
<reference evidence="1" key="1">
    <citation type="submission" date="2018-06" db="EMBL/GenBank/DDBJ databases">
        <authorList>
            <person name="Zhirakovskaya E."/>
        </authorList>
    </citation>
    <scope>NUCLEOTIDE SEQUENCE</scope>
</reference>
<proteinExistence type="inferred from homology"/>
<name>A0A3B1BCB2_9ZZZZ</name>
<evidence type="ECO:0008006" key="2">
    <source>
        <dbReference type="Google" id="ProtNLM"/>
    </source>
</evidence>
<dbReference type="InterPro" id="IPR007456">
    <property type="entry name" value="Smg"/>
</dbReference>
<accession>A0A3B1BCB2</accession>
<dbReference type="Pfam" id="PF04361">
    <property type="entry name" value="DUF494"/>
    <property type="match status" value="1"/>
</dbReference>
<protein>
    <recommendedName>
        <fullName evidence="2">Protein Smg homolog</fullName>
    </recommendedName>
</protein>